<dbReference type="CDD" id="cd03046">
    <property type="entry name" value="GST_N_GTT1_like"/>
    <property type="match status" value="1"/>
</dbReference>
<sequence length="286" mass="31309">MATPQDGAVSAAAGVAAAGVAADQPHITLYWLNESRSQRIVWLLEELGVSYSIEVFHRTQDNLAPREFEKIHPLGKFPVVKVTLPEASLAPKKELILAESGFITEYLCGHFGQEKDLVPSRYPKGGHDGEAGTETESWMRYQYFLHYAEASLMPPLVISVILSVLKGSKVPFFIRPITGAVADKVFAGFVTPTLAKHFAYLESQLETAPNGGGYLCGKKLTAVDILLVFPLVEAKKGLGHLDMGGGKGKLRDNFPKLWEYVTRLEAEPGYKRAAAKIEEVEGKPKL</sequence>
<comment type="similarity">
    <text evidence="1">Belongs to the GST superfamily.</text>
</comment>
<evidence type="ECO:0000259" key="2">
    <source>
        <dbReference type="PROSITE" id="PS50404"/>
    </source>
</evidence>
<dbReference type="Gene3D" id="1.20.1050.10">
    <property type="match status" value="1"/>
</dbReference>
<dbReference type="SFLD" id="SFLDG00358">
    <property type="entry name" value="Main_(cytGST)"/>
    <property type="match status" value="1"/>
</dbReference>
<dbReference type="PROSITE" id="PS50405">
    <property type="entry name" value="GST_CTER"/>
    <property type="match status" value="1"/>
</dbReference>
<accession>A0AAE0N9P0</accession>
<dbReference type="Gene3D" id="3.40.30.10">
    <property type="entry name" value="Glutaredoxin"/>
    <property type="match status" value="1"/>
</dbReference>
<dbReference type="PANTHER" id="PTHR44051">
    <property type="entry name" value="GLUTATHIONE S-TRANSFERASE-RELATED"/>
    <property type="match status" value="1"/>
</dbReference>
<reference evidence="4" key="2">
    <citation type="submission" date="2023-06" db="EMBL/GenBank/DDBJ databases">
        <authorList>
            <consortium name="Lawrence Berkeley National Laboratory"/>
            <person name="Haridas S."/>
            <person name="Hensen N."/>
            <person name="Bonometti L."/>
            <person name="Westerberg I."/>
            <person name="Brannstrom I.O."/>
            <person name="Guillou S."/>
            <person name="Cros-Aarteil S."/>
            <person name="Calhoun S."/>
            <person name="Kuo A."/>
            <person name="Mondo S."/>
            <person name="Pangilinan J."/>
            <person name="Riley R."/>
            <person name="LaButti K."/>
            <person name="Andreopoulos B."/>
            <person name="Lipzen A."/>
            <person name="Chen C."/>
            <person name="Yanf M."/>
            <person name="Daum C."/>
            <person name="Ng V."/>
            <person name="Clum A."/>
            <person name="Steindorff A."/>
            <person name="Ohm R."/>
            <person name="Martin F."/>
            <person name="Silar P."/>
            <person name="Natvig D."/>
            <person name="Lalanne C."/>
            <person name="Gautier V."/>
            <person name="Ament-velasquez S.L."/>
            <person name="Kruys A."/>
            <person name="Hutchinson M.I."/>
            <person name="Powell A.J."/>
            <person name="Barry K."/>
            <person name="Miller A.N."/>
            <person name="Grigoriev I.V."/>
            <person name="Debuchy R."/>
            <person name="Gladieux P."/>
            <person name="Thoren M.H."/>
            <person name="Johannesson H."/>
        </authorList>
    </citation>
    <scope>NUCLEOTIDE SEQUENCE</scope>
    <source>
        <strain evidence="4">CBS 232.78</strain>
    </source>
</reference>
<gene>
    <name evidence="4" type="ORF">B0H63DRAFT_480540</name>
</gene>
<dbReference type="PANTHER" id="PTHR44051:SF9">
    <property type="entry name" value="GLUTATHIONE S-TRANSFERASE 1"/>
    <property type="match status" value="1"/>
</dbReference>
<dbReference type="SUPFAM" id="SSF52833">
    <property type="entry name" value="Thioredoxin-like"/>
    <property type="match status" value="1"/>
</dbReference>
<feature type="domain" description="GST N-terminal" evidence="2">
    <location>
        <begin position="24"/>
        <end position="115"/>
    </location>
</feature>
<dbReference type="AlphaFoldDB" id="A0AAE0N9P0"/>
<dbReference type="InterPro" id="IPR036249">
    <property type="entry name" value="Thioredoxin-like_sf"/>
</dbReference>
<evidence type="ECO:0000313" key="5">
    <source>
        <dbReference type="Proteomes" id="UP001285441"/>
    </source>
</evidence>
<dbReference type="SUPFAM" id="SSF47616">
    <property type="entry name" value="GST C-terminal domain-like"/>
    <property type="match status" value="1"/>
</dbReference>
<dbReference type="SFLD" id="SFLDS00019">
    <property type="entry name" value="Glutathione_Transferase_(cytos"/>
    <property type="match status" value="1"/>
</dbReference>
<evidence type="ECO:0000313" key="4">
    <source>
        <dbReference type="EMBL" id="KAK3374594.1"/>
    </source>
</evidence>
<dbReference type="Pfam" id="PF02798">
    <property type="entry name" value="GST_N"/>
    <property type="match status" value="1"/>
</dbReference>
<comment type="caution">
    <text evidence="4">The sequence shown here is derived from an EMBL/GenBank/DDBJ whole genome shotgun (WGS) entry which is preliminary data.</text>
</comment>
<reference evidence="4" key="1">
    <citation type="journal article" date="2023" name="Mol. Phylogenet. Evol.">
        <title>Genome-scale phylogeny and comparative genomics of the fungal order Sordariales.</title>
        <authorList>
            <person name="Hensen N."/>
            <person name="Bonometti L."/>
            <person name="Westerberg I."/>
            <person name="Brannstrom I.O."/>
            <person name="Guillou S."/>
            <person name="Cros-Aarteil S."/>
            <person name="Calhoun S."/>
            <person name="Haridas S."/>
            <person name="Kuo A."/>
            <person name="Mondo S."/>
            <person name="Pangilinan J."/>
            <person name="Riley R."/>
            <person name="LaButti K."/>
            <person name="Andreopoulos B."/>
            <person name="Lipzen A."/>
            <person name="Chen C."/>
            <person name="Yan M."/>
            <person name="Daum C."/>
            <person name="Ng V."/>
            <person name="Clum A."/>
            <person name="Steindorff A."/>
            <person name="Ohm R.A."/>
            <person name="Martin F."/>
            <person name="Silar P."/>
            <person name="Natvig D.O."/>
            <person name="Lalanne C."/>
            <person name="Gautier V."/>
            <person name="Ament-Velasquez S.L."/>
            <person name="Kruys A."/>
            <person name="Hutchinson M.I."/>
            <person name="Powell A.J."/>
            <person name="Barry K."/>
            <person name="Miller A.N."/>
            <person name="Grigoriev I.V."/>
            <person name="Debuchy R."/>
            <person name="Gladieux P."/>
            <person name="Hiltunen Thoren M."/>
            <person name="Johannesson H."/>
        </authorList>
    </citation>
    <scope>NUCLEOTIDE SEQUENCE</scope>
    <source>
        <strain evidence="4">CBS 232.78</strain>
    </source>
</reference>
<dbReference type="PROSITE" id="PS50404">
    <property type="entry name" value="GST_NTER"/>
    <property type="match status" value="1"/>
</dbReference>
<dbReference type="Pfam" id="PF14497">
    <property type="entry name" value="GST_C_3"/>
    <property type="match status" value="1"/>
</dbReference>
<organism evidence="4 5">
    <name type="scientific">Podospora didyma</name>
    <dbReference type="NCBI Taxonomy" id="330526"/>
    <lineage>
        <taxon>Eukaryota</taxon>
        <taxon>Fungi</taxon>
        <taxon>Dikarya</taxon>
        <taxon>Ascomycota</taxon>
        <taxon>Pezizomycotina</taxon>
        <taxon>Sordariomycetes</taxon>
        <taxon>Sordariomycetidae</taxon>
        <taxon>Sordariales</taxon>
        <taxon>Podosporaceae</taxon>
        <taxon>Podospora</taxon>
    </lineage>
</organism>
<evidence type="ECO:0000259" key="3">
    <source>
        <dbReference type="PROSITE" id="PS50405"/>
    </source>
</evidence>
<dbReference type="InterPro" id="IPR040079">
    <property type="entry name" value="Glutathione_S-Trfase"/>
</dbReference>
<protein>
    <recommendedName>
        <fullName evidence="6">Glutathione S-transferase</fullName>
    </recommendedName>
</protein>
<feature type="domain" description="GST C-terminal" evidence="3">
    <location>
        <begin position="134"/>
        <end position="286"/>
    </location>
</feature>
<dbReference type="InterPro" id="IPR036282">
    <property type="entry name" value="Glutathione-S-Trfase_C_sf"/>
</dbReference>
<dbReference type="CDD" id="cd03189">
    <property type="entry name" value="GST_C_GTT1_like"/>
    <property type="match status" value="1"/>
</dbReference>
<evidence type="ECO:0000256" key="1">
    <source>
        <dbReference type="ARBA" id="ARBA00007409"/>
    </source>
</evidence>
<keyword evidence="5" id="KW-1185">Reference proteome</keyword>
<dbReference type="InterPro" id="IPR010987">
    <property type="entry name" value="Glutathione-S-Trfase_C-like"/>
</dbReference>
<proteinExistence type="inferred from homology"/>
<evidence type="ECO:0008006" key="6">
    <source>
        <dbReference type="Google" id="ProtNLM"/>
    </source>
</evidence>
<dbReference type="InterPro" id="IPR004045">
    <property type="entry name" value="Glutathione_S-Trfase_N"/>
</dbReference>
<name>A0AAE0N9P0_9PEZI</name>
<dbReference type="EMBL" id="JAULSW010000007">
    <property type="protein sequence ID" value="KAK3374594.1"/>
    <property type="molecule type" value="Genomic_DNA"/>
</dbReference>
<dbReference type="Proteomes" id="UP001285441">
    <property type="component" value="Unassembled WGS sequence"/>
</dbReference>
<dbReference type="InterPro" id="IPR004046">
    <property type="entry name" value="GST_C"/>
</dbReference>